<keyword evidence="8 9" id="KW-0472">Membrane</keyword>
<evidence type="ECO:0000256" key="4">
    <source>
        <dbReference type="ARBA" id="ARBA00022643"/>
    </source>
</evidence>
<evidence type="ECO:0000256" key="2">
    <source>
        <dbReference type="ARBA" id="ARBA00022553"/>
    </source>
</evidence>
<sequence length="138" mass="15125">MNEFLHVSSNPHDRDPMSTDKIMKMVAIALAPACLFGIYNFGPRALMILAISVASCVFFEWLYEKLMHKPVTIGDFSAVVTGLLLGMNMPPMITWWMPILGGAFSIIVVKQLFGGLGQNIMNPALAGRCFLMISFAGP</sequence>
<dbReference type="Pfam" id="PF03116">
    <property type="entry name" value="NQR2_RnfD_RnfE"/>
    <property type="match status" value="1"/>
</dbReference>
<evidence type="ECO:0000256" key="9">
    <source>
        <dbReference type="SAM" id="Phobius"/>
    </source>
</evidence>
<comment type="caution">
    <text evidence="10">The sequence shown here is derived from an EMBL/GenBank/DDBJ whole genome shotgun (WGS) entry which is preliminary data.</text>
</comment>
<feature type="transmembrane region" description="Helical" evidence="9">
    <location>
        <begin position="45"/>
        <end position="63"/>
    </location>
</feature>
<feature type="non-terminal residue" evidence="10">
    <location>
        <position position="138"/>
    </location>
</feature>
<dbReference type="Proteomes" id="UP000886817">
    <property type="component" value="Unassembled WGS sequence"/>
</dbReference>
<reference evidence="10" key="2">
    <citation type="submission" date="2021-04" db="EMBL/GenBank/DDBJ databases">
        <authorList>
            <person name="Gilroy R."/>
        </authorList>
    </citation>
    <scope>NUCLEOTIDE SEQUENCE</scope>
    <source>
        <strain evidence="10">ChiSjej1B19-8411</strain>
    </source>
</reference>
<keyword evidence="3" id="KW-0285">Flavoprotein</keyword>
<dbReference type="AlphaFoldDB" id="A0A9D2B1Y9"/>
<dbReference type="EMBL" id="DXEX01000010">
    <property type="protein sequence ID" value="HIX58163.1"/>
    <property type="molecule type" value="Genomic_DNA"/>
</dbReference>
<protein>
    <submittedName>
        <fullName evidence="10">RnfABCDGE type electron transport complex subunit D</fullName>
    </submittedName>
</protein>
<organism evidence="10 11">
    <name type="scientific">Candidatus Blautia gallistercoris</name>
    <dbReference type="NCBI Taxonomy" id="2838490"/>
    <lineage>
        <taxon>Bacteria</taxon>
        <taxon>Bacillati</taxon>
        <taxon>Bacillota</taxon>
        <taxon>Clostridia</taxon>
        <taxon>Lachnospirales</taxon>
        <taxon>Lachnospiraceae</taxon>
        <taxon>Blautia</taxon>
    </lineage>
</organism>
<dbReference type="GO" id="GO:0055085">
    <property type="term" value="P:transmembrane transport"/>
    <property type="evidence" value="ECO:0007669"/>
    <property type="project" value="InterPro"/>
</dbReference>
<dbReference type="PANTHER" id="PTHR30578">
    <property type="entry name" value="ELECTRON TRANSPORT COMPLEX PROTEIN RNFD"/>
    <property type="match status" value="1"/>
</dbReference>
<name>A0A9D2B1Y9_9FIRM</name>
<feature type="transmembrane region" description="Helical" evidence="9">
    <location>
        <begin position="93"/>
        <end position="113"/>
    </location>
</feature>
<dbReference type="PANTHER" id="PTHR30578:SF0">
    <property type="entry name" value="ION-TRANSLOCATING OXIDOREDUCTASE COMPLEX SUBUNIT D"/>
    <property type="match status" value="1"/>
</dbReference>
<evidence type="ECO:0000256" key="8">
    <source>
        <dbReference type="ARBA" id="ARBA00023136"/>
    </source>
</evidence>
<keyword evidence="4" id="KW-0288">FMN</keyword>
<keyword evidence="5 9" id="KW-0812">Transmembrane</keyword>
<evidence type="ECO:0000256" key="1">
    <source>
        <dbReference type="ARBA" id="ARBA00022448"/>
    </source>
</evidence>
<gene>
    <name evidence="10" type="ORF">IAA45_00390</name>
</gene>
<evidence type="ECO:0000256" key="5">
    <source>
        <dbReference type="ARBA" id="ARBA00022692"/>
    </source>
</evidence>
<proteinExistence type="predicted"/>
<evidence type="ECO:0000256" key="7">
    <source>
        <dbReference type="ARBA" id="ARBA00022989"/>
    </source>
</evidence>
<dbReference type="InterPro" id="IPR004338">
    <property type="entry name" value="NqrB/RnfD"/>
</dbReference>
<evidence type="ECO:0000313" key="10">
    <source>
        <dbReference type="EMBL" id="HIX58163.1"/>
    </source>
</evidence>
<reference evidence="10" key="1">
    <citation type="journal article" date="2021" name="PeerJ">
        <title>Extensive microbial diversity within the chicken gut microbiome revealed by metagenomics and culture.</title>
        <authorList>
            <person name="Gilroy R."/>
            <person name="Ravi A."/>
            <person name="Getino M."/>
            <person name="Pursley I."/>
            <person name="Horton D.L."/>
            <person name="Alikhan N.F."/>
            <person name="Baker D."/>
            <person name="Gharbi K."/>
            <person name="Hall N."/>
            <person name="Watson M."/>
            <person name="Adriaenssens E.M."/>
            <person name="Foster-Nyarko E."/>
            <person name="Jarju S."/>
            <person name="Secka A."/>
            <person name="Antonio M."/>
            <person name="Oren A."/>
            <person name="Chaudhuri R.R."/>
            <person name="La Ragione R."/>
            <person name="Hildebrand F."/>
            <person name="Pallen M.J."/>
        </authorList>
    </citation>
    <scope>NUCLEOTIDE SEQUENCE</scope>
    <source>
        <strain evidence="10">ChiSjej1B19-8411</strain>
    </source>
</reference>
<keyword evidence="7 9" id="KW-1133">Transmembrane helix</keyword>
<feature type="transmembrane region" description="Helical" evidence="9">
    <location>
        <begin position="21"/>
        <end position="39"/>
    </location>
</feature>
<evidence type="ECO:0000256" key="3">
    <source>
        <dbReference type="ARBA" id="ARBA00022630"/>
    </source>
</evidence>
<keyword evidence="2" id="KW-0597">Phosphoprotein</keyword>
<evidence type="ECO:0000313" key="11">
    <source>
        <dbReference type="Proteomes" id="UP000886817"/>
    </source>
</evidence>
<keyword evidence="1" id="KW-0813">Transport</keyword>
<accession>A0A9D2B1Y9</accession>
<dbReference type="GO" id="GO:0005886">
    <property type="term" value="C:plasma membrane"/>
    <property type="evidence" value="ECO:0007669"/>
    <property type="project" value="TreeGrafter"/>
</dbReference>
<evidence type="ECO:0000256" key="6">
    <source>
        <dbReference type="ARBA" id="ARBA00022967"/>
    </source>
</evidence>
<keyword evidence="6" id="KW-1278">Translocase</keyword>